<dbReference type="Pfam" id="PF00096">
    <property type="entry name" value="zf-C2H2"/>
    <property type="match status" value="5"/>
</dbReference>
<feature type="compositionally biased region" description="Basic and acidic residues" evidence="12">
    <location>
        <begin position="247"/>
        <end position="260"/>
    </location>
</feature>
<protein>
    <recommendedName>
        <fullName evidence="13">C2H2-type domain-containing protein</fullName>
    </recommendedName>
</protein>
<dbReference type="InterPro" id="IPR013087">
    <property type="entry name" value="Znf_C2H2_type"/>
</dbReference>
<keyword evidence="15" id="KW-1185">Reference proteome</keyword>
<dbReference type="FunFam" id="3.30.160.60:FF:000624">
    <property type="entry name" value="zinc finger protein 697"/>
    <property type="match status" value="1"/>
</dbReference>
<dbReference type="PROSITE" id="PS50157">
    <property type="entry name" value="ZINC_FINGER_C2H2_2"/>
    <property type="match status" value="8"/>
</dbReference>
<dbReference type="Ensembl" id="ENSSDUT00000029297.1">
    <property type="protein sequence ID" value="ENSSDUP00000028804.1"/>
    <property type="gene ID" value="ENSSDUG00000020783.1"/>
</dbReference>
<keyword evidence="4" id="KW-0677">Repeat</keyword>
<accession>A0A3B4VDU3</accession>
<evidence type="ECO:0000256" key="2">
    <source>
        <dbReference type="ARBA" id="ARBA00006991"/>
    </source>
</evidence>
<feature type="region of interest" description="Disordered" evidence="12">
    <location>
        <begin position="150"/>
        <end position="293"/>
    </location>
</feature>
<feature type="compositionally biased region" description="Basic and acidic residues" evidence="12">
    <location>
        <begin position="157"/>
        <end position="166"/>
    </location>
</feature>
<evidence type="ECO:0000313" key="15">
    <source>
        <dbReference type="Proteomes" id="UP000261420"/>
    </source>
</evidence>
<dbReference type="FunFam" id="3.30.160.60:FF:000376">
    <property type="entry name" value="Zinc finger protein 236"/>
    <property type="match status" value="1"/>
</dbReference>
<evidence type="ECO:0000256" key="5">
    <source>
        <dbReference type="ARBA" id="ARBA00022771"/>
    </source>
</evidence>
<organism evidence="14 15">
    <name type="scientific">Seriola dumerili</name>
    <name type="common">Greater amberjack</name>
    <name type="synonym">Caranx dumerili</name>
    <dbReference type="NCBI Taxonomy" id="41447"/>
    <lineage>
        <taxon>Eukaryota</taxon>
        <taxon>Metazoa</taxon>
        <taxon>Chordata</taxon>
        <taxon>Craniata</taxon>
        <taxon>Vertebrata</taxon>
        <taxon>Euteleostomi</taxon>
        <taxon>Actinopterygii</taxon>
        <taxon>Neopterygii</taxon>
        <taxon>Teleostei</taxon>
        <taxon>Neoteleostei</taxon>
        <taxon>Acanthomorphata</taxon>
        <taxon>Carangaria</taxon>
        <taxon>Carangiformes</taxon>
        <taxon>Carangidae</taxon>
        <taxon>Seriola</taxon>
    </lineage>
</organism>
<dbReference type="InterPro" id="IPR036236">
    <property type="entry name" value="Znf_C2H2_sf"/>
</dbReference>
<dbReference type="GO" id="GO:0008270">
    <property type="term" value="F:zinc ion binding"/>
    <property type="evidence" value="ECO:0007669"/>
    <property type="project" value="UniProtKB-KW"/>
</dbReference>
<evidence type="ECO:0000256" key="9">
    <source>
        <dbReference type="ARBA" id="ARBA00023163"/>
    </source>
</evidence>
<keyword evidence="3" id="KW-0479">Metal-binding</keyword>
<dbReference type="PANTHER" id="PTHR24394:SF44">
    <property type="entry name" value="ZINC FINGER PROTEIN 271-LIKE"/>
    <property type="match status" value="1"/>
</dbReference>
<dbReference type="PROSITE" id="PS00028">
    <property type="entry name" value="ZINC_FINGER_C2H2_1"/>
    <property type="match status" value="8"/>
</dbReference>
<dbReference type="GeneTree" id="ENSGT00950000182774"/>
<feature type="domain" description="C2H2-type" evidence="13">
    <location>
        <begin position="440"/>
        <end position="467"/>
    </location>
</feature>
<sequence length="519" mass="59633">MSKSEVLRGFVTERLAAASQEILAAVDGLVAGYEEEASGFREEIDRQRRLLEVLLQPRVILHKTGGKCSRRLRHDEEDNEDEYDKNLDMNNRTPSRGQFELGKHSGHQISEVQNHMDLRMLILEEQQPEVLSKNDVQHLLMIEEEVPPELSLSLDQEEPKSPNIKEEPEELWTSQEGEQLPGLEEADGTKVPLTPVHVKNEDDEEKPQSSQPHRSRTEESREAEPPSSSSAEQMETEADGEDCGGSEPDRNLDPHGHLQPDTDELVSESSETEDSDPESGLKSKEVHVSDTGCNSDVKPYSCPECGKKMRRMRILQIHMKIHSAEKPFGCDVCGERFRRKIHRKKHMKVHRGERPFGCDICGRRFKSRGYLFCHMKVHTGEKPFSCDICGKEFRAKWCLIGHMRVHSVEKPFRCDVCGRGFKSKGNLMGHMRVHSGERPFSCDVCRRTFKHYMTHKRHMKIHTGEKPFACDVCGERFKRTIHRTRHMKIHTGESPFVCDVCGEKFKRKSHHKRHMTNGH</sequence>
<evidence type="ECO:0000256" key="10">
    <source>
        <dbReference type="ARBA" id="ARBA00023242"/>
    </source>
</evidence>
<keyword evidence="7" id="KW-0805">Transcription regulation</keyword>
<comment type="similarity">
    <text evidence="2">Belongs to the krueppel C2H2-type zinc-finger protein family.</text>
</comment>
<evidence type="ECO:0000256" key="7">
    <source>
        <dbReference type="ARBA" id="ARBA00023015"/>
    </source>
</evidence>
<keyword evidence="10" id="KW-0539">Nucleus</keyword>
<comment type="subcellular location">
    <subcellularLocation>
        <location evidence="1">Nucleus</location>
    </subcellularLocation>
</comment>
<feature type="compositionally biased region" description="Acidic residues" evidence="12">
    <location>
        <begin position="234"/>
        <end position="244"/>
    </location>
</feature>
<feature type="domain" description="C2H2-type" evidence="13">
    <location>
        <begin position="300"/>
        <end position="327"/>
    </location>
</feature>
<feature type="compositionally biased region" description="Acidic residues" evidence="12">
    <location>
        <begin position="261"/>
        <end position="277"/>
    </location>
</feature>
<keyword evidence="8" id="KW-0238">DNA-binding</keyword>
<feature type="domain" description="C2H2-type" evidence="13">
    <location>
        <begin position="468"/>
        <end position="495"/>
    </location>
</feature>
<feature type="domain" description="C2H2-type" evidence="13">
    <location>
        <begin position="496"/>
        <end position="519"/>
    </location>
</feature>
<dbReference type="Gene3D" id="3.30.160.60">
    <property type="entry name" value="Classic Zinc Finger"/>
    <property type="match status" value="8"/>
</dbReference>
<dbReference type="FunFam" id="3.30.160.60:FF:000202">
    <property type="entry name" value="Zinc finger protein 574"/>
    <property type="match status" value="1"/>
</dbReference>
<evidence type="ECO:0000256" key="8">
    <source>
        <dbReference type="ARBA" id="ARBA00023125"/>
    </source>
</evidence>
<reference evidence="14" key="2">
    <citation type="submission" date="2025-09" db="UniProtKB">
        <authorList>
            <consortium name="Ensembl"/>
        </authorList>
    </citation>
    <scope>IDENTIFICATION</scope>
</reference>
<evidence type="ECO:0000256" key="1">
    <source>
        <dbReference type="ARBA" id="ARBA00004123"/>
    </source>
</evidence>
<dbReference type="FunFam" id="3.30.160.60:FF:001480">
    <property type="entry name" value="Si:cabz01071911.3"/>
    <property type="match status" value="1"/>
</dbReference>
<evidence type="ECO:0000259" key="13">
    <source>
        <dbReference type="PROSITE" id="PS50157"/>
    </source>
</evidence>
<dbReference type="FunFam" id="3.30.160.60:FF:000925">
    <property type="entry name" value="Zinc finger protein 668"/>
    <property type="match status" value="1"/>
</dbReference>
<dbReference type="GO" id="GO:0003677">
    <property type="term" value="F:DNA binding"/>
    <property type="evidence" value="ECO:0007669"/>
    <property type="project" value="UniProtKB-KW"/>
</dbReference>
<evidence type="ECO:0000256" key="6">
    <source>
        <dbReference type="ARBA" id="ARBA00022833"/>
    </source>
</evidence>
<keyword evidence="9" id="KW-0804">Transcription</keyword>
<dbReference type="SMART" id="SM00355">
    <property type="entry name" value="ZnF_C2H2"/>
    <property type="match status" value="8"/>
</dbReference>
<evidence type="ECO:0000256" key="4">
    <source>
        <dbReference type="ARBA" id="ARBA00022737"/>
    </source>
</evidence>
<feature type="region of interest" description="Disordered" evidence="12">
    <location>
        <begin position="73"/>
        <end position="98"/>
    </location>
</feature>
<dbReference type="FunFam" id="3.30.160.60:FF:000100">
    <property type="entry name" value="Zinc finger 45-like"/>
    <property type="match status" value="1"/>
</dbReference>
<feature type="domain" description="C2H2-type" evidence="13">
    <location>
        <begin position="412"/>
        <end position="439"/>
    </location>
</feature>
<dbReference type="Proteomes" id="UP000261420">
    <property type="component" value="Unplaced"/>
</dbReference>
<dbReference type="GO" id="GO:0000981">
    <property type="term" value="F:DNA-binding transcription factor activity, RNA polymerase II-specific"/>
    <property type="evidence" value="ECO:0007669"/>
    <property type="project" value="TreeGrafter"/>
</dbReference>
<dbReference type="OMA" id="WARQEEQ"/>
<feature type="compositionally biased region" description="Basic and acidic residues" evidence="12">
    <location>
        <begin position="279"/>
        <end position="288"/>
    </location>
</feature>
<feature type="compositionally biased region" description="Basic and acidic residues" evidence="12">
    <location>
        <begin position="215"/>
        <end position="224"/>
    </location>
</feature>
<evidence type="ECO:0000256" key="11">
    <source>
        <dbReference type="PROSITE-ProRule" id="PRU00042"/>
    </source>
</evidence>
<evidence type="ECO:0000256" key="12">
    <source>
        <dbReference type="SAM" id="MobiDB-lite"/>
    </source>
</evidence>
<dbReference type="GO" id="GO:0005634">
    <property type="term" value="C:nucleus"/>
    <property type="evidence" value="ECO:0007669"/>
    <property type="project" value="UniProtKB-SubCell"/>
</dbReference>
<dbReference type="PANTHER" id="PTHR24394">
    <property type="entry name" value="ZINC FINGER PROTEIN"/>
    <property type="match status" value="1"/>
</dbReference>
<feature type="domain" description="C2H2-type" evidence="13">
    <location>
        <begin position="328"/>
        <end position="355"/>
    </location>
</feature>
<reference evidence="14" key="1">
    <citation type="submission" date="2025-08" db="UniProtKB">
        <authorList>
            <consortium name="Ensembl"/>
        </authorList>
    </citation>
    <scope>IDENTIFICATION</scope>
</reference>
<dbReference type="Pfam" id="PF12874">
    <property type="entry name" value="zf-met"/>
    <property type="match status" value="1"/>
</dbReference>
<evidence type="ECO:0000256" key="3">
    <source>
        <dbReference type="ARBA" id="ARBA00022723"/>
    </source>
</evidence>
<keyword evidence="5 11" id="KW-0863">Zinc-finger</keyword>
<dbReference type="SUPFAM" id="SSF57667">
    <property type="entry name" value="beta-beta-alpha zinc fingers"/>
    <property type="match status" value="5"/>
</dbReference>
<dbReference type="GO" id="GO:0032502">
    <property type="term" value="P:developmental process"/>
    <property type="evidence" value="ECO:0007669"/>
    <property type="project" value="UniProtKB-ARBA"/>
</dbReference>
<dbReference type="AlphaFoldDB" id="A0A3B4VDU3"/>
<proteinExistence type="inferred from homology"/>
<name>A0A3B4VDU3_SERDU</name>
<evidence type="ECO:0000313" key="14">
    <source>
        <dbReference type="Ensembl" id="ENSSDUP00000028804.1"/>
    </source>
</evidence>
<feature type="domain" description="C2H2-type" evidence="13">
    <location>
        <begin position="384"/>
        <end position="411"/>
    </location>
</feature>
<dbReference type="FunFam" id="3.30.160.60:FF:000446">
    <property type="entry name" value="Zinc finger protein"/>
    <property type="match status" value="2"/>
</dbReference>
<keyword evidence="6" id="KW-0862">Zinc</keyword>
<feature type="domain" description="C2H2-type" evidence="13">
    <location>
        <begin position="356"/>
        <end position="383"/>
    </location>
</feature>